<evidence type="ECO:0000313" key="1">
    <source>
        <dbReference type="EMBL" id="KAL0406568.1"/>
    </source>
</evidence>
<gene>
    <name evidence="1" type="ORF">Slati_3970700</name>
</gene>
<accession>A0AAW2TPX4</accession>
<comment type="caution">
    <text evidence="1">The sequence shown here is derived from an EMBL/GenBank/DDBJ whole genome shotgun (WGS) entry which is preliminary data.</text>
</comment>
<proteinExistence type="predicted"/>
<dbReference type="EMBL" id="JACGWN010000014">
    <property type="protein sequence ID" value="KAL0406568.1"/>
    <property type="molecule type" value="Genomic_DNA"/>
</dbReference>
<name>A0AAW2TPX4_9LAMI</name>
<protein>
    <submittedName>
        <fullName evidence="1">Uncharacterized protein</fullName>
    </submittedName>
</protein>
<sequence length="56" mass="6616">MFDICMKGFMEENYNWTAHSEAQVIEYYDDPPAPVSRETPVALNMVMHWGNFEQMN</sequence>
<reference evidence="1" key="2">
    <citation type="journal article" date="2024" name="Plant">
        <title>Genomic evolution and insights into agronomic trait innovations of Sesamum species.</title>
        <authorList>
            <person name="Miao H."/>
            <person name="Wang L."/>
            <person name="Qu L."/>
            <person name="Liu H."/>
            <person name="Sun Y."/>
            <person name="Le M."/>
            <person name="Wang Q."/>
            <person name="Wei S."/>
            <person name="Zheng Y."/>
            <person name="Lin W."/>
            <person name="Duan Y."/>
            <person name="Cao H."/>
            <person name="Xiong S."/>
            <person name="Wang X."/>
            <person name="Wei L."/>
            <person name="Li C."/>
            <person name="Ma Q."/>
            <person name="Ju M."/>
            <person name="Zhao R."/>
            <person name="Li G."/>
            <person name="Mu C."/>
            <person name="Tian Q."/>
            <person name="Mei H."/>
            <person name="Zhang T."/>
            <person name="Gao T."/>
            <person name="Zhang H."/>
        </authorList>
    </citation>
    <scope>NUCLEOTIDE SEQUENCE</scope>
    <source>
        <strain evidence="1">KEN1</strain>
    </source>
</reference>
<dbReference type="AlphaFoldDB" id="A0AAW2TPX4"/>
<organism evidence="1">
    <name type="scientific">Sesamum latifolium</name>
    <dbReference type="NCBI Taxonomy" id="2727402"/>
    <lineage>
        <taxon>Eukaryota</taxon>
        <taxon>Viridiplantae</taxon>
        <taxon>Streptophyta</taxon>
        <taxon>Embryophyta</taxon>
        <taxon>Tracheophyta</taxon>
        <taxon>Spermatophyta</taxon>
        <taxon>Magnoliopsida</taxon>
        <taxon>eudicotyledons</taxon>
        <taxon>Gunneridae</taxon>
        <taxon>Pentapetalae</taxon>
        <taxon>asterids</taxon>
        <taxon>lamiids</taxon>
        <taxon>Lamiales</taxon>
        <taxon>Pedaliaceae</taxon>
        <taxon>Sesamum</taxon>
    </lineage>
</organism>
<reference evidence="1" key="1">
    <citation type="submission" date="2020-06" db="EMBL/GenBank/DDBJ databases">
        <authorList>
            <person name="Li T."/>
            <person name="Hu X."/>
            <person name="Zhang T."/>
            <person name="Song X."/>
            <person name="Zhang H."/>
            <person name="Dai N."/>
            <person name="Sheng W."/>
            <person name="Hou X."/>
            <person name="Wei L."/>
        </authorList>
    </citation>
    <scope>NUCLEOTIDE SEQUENCE</scope>
    <source>
        <strain evidence="1">KEN1</strain>
        <tissue evidence="1">Leaf</tissue>
    </source>
</reference>